<proteinExistence type="predicted"/>
<dbReference type="InterPro" id="IPR027417">
    <property type="entry name" value="P-loop_NTPase"/>
</dbReference>
<dbReference type="Pfam" id="PF13481">
    <property type="entry name" value="AAA_25"/>
    <property type="match status" value="1"/>
</dbReference>
<sequence>RRREKVTTALLDANAAIKDHSRNTSEVLRLLEDVGEDTGGALGVFAKASRLSEAPEGEEVDHSLCRKVLYEGGISCLVGPGGVGKSWFAIHLAIALAKGDFWMGLQCREPKRVGYLCLEMTGVAIRERIRKLDPELTHEVAERIVISGQEATGRAVNVMEEKFSIPLANWVATEKLDALIIDPLRNTHKLNEKDSTDMGDVLRVFSTLGCAVLLVHHVTKSTGESRGSTAIRDWSDAVLSLAEQNGDLVL</sequence>
<protein>
    <recommendedName>
        <fullName evidence="2">AAA+ ATPase domain-containing protein</fullName>
    </recommendedName>
</protein>
<feature type="non-terminal residue" evidence="1">
    <location>
        <position position="250"/>
    </location>
</feature>
<comment type="caution">
    <text evidence="1">The sequence shown here is derived from an EMBL/GenBank/DDBJ whole genome shotgun (WGS) entry which is preliminary data.</text>
</comment>
<evidence type="ECO:0008006" key="2">
    <source>
        <dbReference type="Google" id="ProtNLM"/>
    </source>
</evidence>
<name>X0WF85_9ZZZZ</name>
<organism evidence="1">
    <name type="scientific">marine sediment metagenome</name>
    <dbReference type="NCBI Taxonomy" id="412755"/>
    <lineage>
        <taxon>unclassified sequences</taxon>
        <taxon>metagenomes</taxon>
        <taxon>ecological metagenomes</taxon>
    </lineage>
</organism>
<dbReference type="SUPFAM" id="SSF52540">
    <property type="entry name" value="P-loop containing nucleoside triphosphate hydrolases"/>
    <property type="match status" value="1"/>
</dbReference>
<accession>X0WF85</accession>
<evidence type="ECO:0000313" key="1">
    <source>
        <dbReference type="EMBL" id="GAG29619.1"/>
    </source>
</evidence>
<feature type="non-terminal residue" evidence="1">
    <location>
        <position position="1"/>
    </location>
</feature>
<dbReference type="AlphaFoldDB" id="X0WF85"/>
<dbReference type="EMBL" id="BARS01043809">
    <property type="protein sequence ID" value="GAG29619.1"/>
    <property type="molecule type" value="Genomic_DNA"/>
</dbReference>
<reference evidence="1" key="1">
    <citation type="journal article" date="2014" name="Front. Microbiol.">
        <title>High frequency of phylogenetically diverse reductive dehalogenase-homologous genes in deep subseafloor sedimentary metagenomes.</title>
        <authorList>
            <person name="Kawai M."/>
            <person name="Futagami T."/>
            <person name="Toyoda A."/>
            <person name="Takaki Y."/>
            <person name="Nishi S."/>
            <person name="Hori S."/>
            <person name="Arai W."/>
            <person name="Tsubouchi T."/>
            <person name="Morono Y."/>
            <person name="Uchiyama I."/>
            <person name="Ito T."/>
            <person name="Fujiyama A."/>
            <person name="Inagaki F."/>
            <person name="Takami H."/>
        </authorList>
    </citation>
    <scope>NUCLEOTIDE SEQUENCE</scope>
    <source>
        <strain evidence="1">Expedition CK06-06</strain>
    </source>
</reference>
<gene>
    <name evidence="1" type="ORF">S01H1_66271</name>
</gene>
<dbReference type="Gene3D" id="3.40.50.300">
    <property type="entry name" value="P-loop containing nucleotide triphosphate hydrolases"/>
    <property type="match status" value="1"/>
</dbReference>